<keyword evidence="8" id="KW-1185">Reference proteome</keyword>
<feature type="domain" description="HAMP" evidence="6">
    <location>
        <begin position="213"/>
        <end position="265"/>
    </location>
</feature>
<dbReference type="InterPro" id="IPR004089">
    <property type="entry name" value="MCPsignal_dom"/>
</dbReference>
<reference evidence="7 8" key="1">
    <citation type="submission" date="2018-05" db="EMBL/GenBank/DDBJ databases">
        <title>Draft genome of Methanospirillum lacunae Ki8-1.</title>
        <authorList>
            <person name="Dueholm M.S."/>
            <person name="Nielsen P.H."/>
            <person name="Bakmann L.F."/>
            <person name="Otzen D.E."/>
        </authorList>
    </citation>
    <scope>NUCLEOTIDE SEQUENCE [LARGE SCALE GENOMIC DNA]</scope>
    <source>
        <strain evidence="7 8">Ki8-1</strain>
    </source>
</reference>
<feature type="transmembrane region" description="Helical" evidence="4">
    <location>
        <begin position="192"/>
        <end position="211"/>
    </location>
</feature>
<sequence length="663" mass="72453">MISFQKQSLVNKLKIQIVITILFALVLGSAGIYGTYAMNEMVHKMFSDQLEPLMQTSKADIFFMEYSYSVVDYVCQTDKAKMAVISEKLTDHEKKMMEQVDQFRKTDLSSEDLSIINKFDSNWKEYKTSAKEVMALASEGKHEDATNLLDTETKQLMDEVNTVLDSLIEINEKDAKAEYAESQDLYSIIRNLSILILVITVILICLIFYLVSSRLNQQLTLLFKGMGEIGKGNLEYRIQMDGDDELARVSKTFDDMTVVINGVSNDIQNIADEAGNGNLSRRINTGDYRGDFLGMISRINELIDAIVKPLHEAMKLADSYASSNFTPRFDDSIQVKGEFLTFKDAMNQVGIQCSLAIRGVKTEIEALTSGMEETAASMEEIAGSVSVVADGAVNVSSYSNQSRDGVKQSLVALDELSKIVATIASKSEMASTTAMKTVELSARGKTLANQADKNMSEIMKSVSTTEAMVNDISEQMEEIGKIVFLISRIADQTSLLALNAAIEAARAGEAGLGFAVVADEVKDLAQDSQDSTEDIAEIIGNLQKRITEVTEAMKKSTQEVYTGNEAVSETLVLFNQIASEIDDINQQMSDIAGGTEEQAAATQEITASVHELGTLIEKTSDEAAGSAASTEEVSGAVSQVNKVVNDGALAIQRISNEMNKFIV</sequence>
<dbReference type="PROSITE" id="PS50885">
    <property type="entry name" value="HAMP"/>
    <property type="match status" value="1"/>
</dbReference>
<organism evidence="7 8">
    <name type="scientific">Methanospirillum lacunae</name>
    <dbReference type="NCBI Taxonomy" id="668570"/>
    <lineage>
        <taxon>Archaea</taxon>
        <taxon>Methanobacteriati</taxon>
        <taxon>Methanobacteriota</taxon>
        <taxon>Stenosarchaea group</taxon>
        <taxon>Methanomicrobia</taxon>
        <taxon>Methanomicrobiales</taxon>
        <taxon>Methanospirillaceae</taxon>
        <taxon>Methanospirillum</taxon>
    </lineage>
</organism>
<comment type="similarity">
    <text evidence="2">Belongs to the methyl-accepting chemotaxis (MCP) protein family.</text>
</comment>
<keyword evidence="4" id="KW-0472">Membrane</keyword>
<dbReference type="GO" id="GO:0007165">
    <property type="term" value="P:signal transduction"/>
    <property type="evidence" value="ECO:0007669"/>
    <property type="project" value="UniProtKB-KW"/>
</dbReference>
<dbReference type="Gene3D" id="1.20.120.1530">
    <property type="match status" value="1"/>
</dbReference>
<evidence type="ECO:0008006" key="9">
    <source>
        <dbReference type="Google" id="ProtNLM"/>
    </source>
</evidence>
<comment type="caution">
    <text evidence="7">The sequence shown here is derived from an EMBL/GenBank/DDBJ whole genome shotgun (WGS) entry which is preliminary data.</text>
</comment>
<evidence type="ECO:0000313" key="8">
    <source>
        <dbReference type="Proteomes" id="UP000245657"/>
    </source>
</evidence>
<dbReference type="Gene3D" id="1.10.287.950">
    <property type="entry name" value="Methyl-accepting chemotaxis protein"/>
    <property type="match status" value="1"/>
</dbReference>
<dbReference type="EMBL" id="QGMY01000019">
    <property type="protein sequence ID" value="PWR69714.1"/>
    <property type="molecule type" value="Genomic_DNA"/>
</dbReference>
<evidence type="ECO:0000256" key="3">
    <source>
        <dbReference type="PROSITE-ProRule" id="PRU00284"/>
    </source>
</evidence>
<dbReference type="Pfam" id="PF18947">
    <property type="entry name" value="HAMP_2"/>
    <property type="match status" value="1"/>
</dbReference>
<feature type="domain" description="Methyl-accepting transducer" evidence="5">
    <location>
        <begin position="377"/>
        <end position="613"/>
    </location>
</feature>
<dbReference type="RefSeq" id="WP_109970195.1">
    <property type="nucleotide sequence ID" value="NZ_CP176093.1"/>
</dbReference>
<accession>A0A2V2MN93</accession>
<dbReference type="PANTHER" id="PTHR32089">
    <property type="entry name" value="METHYL-ACCEPTING CHEMOTAXIS PROTEIN MCPB"/>
    <property type="match status" value="1"/>
</dbReference>
<dbReference type="AlphaFoldDB" id="A0A2V2MN93"/>
<dbReference type="CDD" id="cd06225">
    <property type="entry name" value="HAMP"/>
    <property type="match status" value="1"/>
</dbReference>
<name>A0A2V2MN93_9EURY</name>
<dbReference type="Proteomes" id="UP000245657">
    <property type="component" value="Unassembled WGS sequence"/>
</dbReference>
<dbReference type="Pfam" id="PF00672">
    <property type="entry name" value="HAMP"/>
    <property type="match status" value="1"/>
</dbReference>
<protein>
    <recommendedName>
        <fullName evidence="9">Methyl-accepting chemotaxis protein</fullName>
    </recommendedName>
</protein>
<dbReference type="GeneID" id="97547191"/>
<evidence type="ECO:0000259" key="6">
    <source>
        <dbReference type="PROSITE" id="PS50885"/>
    </source>
</evidence>
<dbReference type="PANTHER" id="PTHR32089:SF112">
    <property type="entry name" value="LYSOZYME-LIKE PROTEIN-RELATED"/>
    <property type="match status" value="1"/>
</dbReference>
<keyword evidence="4" id="KW-1133">Transmembrane helix</keyword>
<keyword evidence="4" id="KW-0812">Transmembrane</keyword>
<dbReference type="InterPro" id="IPR024478">
    <property type="entry name" value="HlyB_4HB_MCP"/>
</dbReference>
<dbReference type="CDD" id="cd11386">
    <property type="entry name" value="MCP_signal"/>
    <property type="match status" value="1"/>
</dbReference>
<dbReference type="InterPro" id="IPR003660">
    <property type="entry name" value="HAMP_dom"/>
</dbReference>
<evidence type="ECO:0000259" key="5">
    <source>
        <dbReference type="PROSITE" id="PS50111"/>
    </source>
</evidence>
<dbReference type="GO" id="GO:0016020">
    <property type="term" value="C:membrane"/>
    <property type="evidence" value="ECO:0007669"/>
    <property type="project" value="InterPro"/>
</dbReference>
<evidence type="ECO:0000313" key="7">
    <source>
        <dbReference type="EMBL" id="PWR69714.1"/>
    </source>
</evidence>
<dbReference type="SUPFAM" id="SSF58104">
    <property type="entry name" value="Methyl-accepting chemotaxis protein (MCP) signaling domain"/>
    <property type="match status" value="1"/>
</dbReference>
<evidence type="ECO:0000256" key="4">
    <source>
        <dbReference type="SAM" id="Phobius"/>
    </source>
</evidence>
<evidence type="ECO:0000256" key="1">
    <source>
        <dbReference type="ARBA" id="ARBA00023224"/>
    </source>
</evidence>
<feature type="transmembrane region" description="Helical" evidence="4">
    <location>
        <begin position="15"/>
        <end position="36"/>
    </location>
</feature>
<gene>
    <name evidence="7" type="ORF">DK846_16980</name>
</gene>
<proteinExistence type="inferred from homology"/>
<dbReference type="Pfam" id="PF12729">
    <property type="entry name" value="4HB_MCP_1"/>
    <property type="match status" value="1"/>
</dbReference>
<dbReference type="PROSITE" id="PS50111">
    <property type="entry name" value="CHEMOTAXIS_TRANSDUC_2"/>
    <property type="match status" value="1"/>
</dbReference>
<dbReference type="Pfam" id="PF00015">
    <property type="entry name" value="MCPsignal"/>
    <property type="match status" value="1"/>
</dbReference>
<dbReference type="OrthoDB" id="8523at2157"/>
<dbReference type="SMART" id="SM00283">
    <property type="entry name" value="MA"/>
    <property type="match status" value="1"/>
</dbReference>
<keyword evidence="1 3" id="KW-0807">Transducer</keyword>
<evidence type="ECO:0000256" key="2">
    <source>
        <dbReference type="ARBA" id="ARBA00029447"/>
    </source>
</evidence>